<evidence type="ECO:0000313" key="18">
    <source>
        <dbReference type="EMBL" id="EGD57186.1"/>
    </source>
</evidence>
<dbReference type="GO" id="GO:0015344">
    <property type="term" value="F:siderophore uptake transmembrane transporter activity"/>
    <property type="evidence" value="ECO:0007669"/>
    <property type="project" value="TreeGrafter"/>
</dbReference>
<name>F1ZDX7_9SPHN</name>
<keyword evidence="5 12" id="KW-0812">Transmembrane</keyword>
<dbReference type="InParanoid" id="F1ZDX7"/>
<keyword evidence="10 12" id="KW-0472">Membrane</keyword>
<sequence length="798" mass="85781">MIRKPALSALLAATSLVAPAMAFAATPDSATPDAPAASAPAASSDQSSTANIAGQANDRQSLTSSDIIVTGSRTAETSPITASLTTTQPQSAVSREFIDNAAASSDFNELIALTPSVSLSGNNNGAGFSETKVTIRGFQDGEYNVTYDSIPFADTNNPTHHSTAFFPSNTIETIVVDRGPGNASQLGQATYGGNVNMYSRAVKDTLGAQGELLGGNWGTFIGRGEIQTGKIDALGGAKLMLGGQFLRSDGALTYSPVNSKNVFGKLVVPIGTANTLTVLSTWNRNFYYQSDVLKGATCGTGGTALAAGTQLSADNCTAASNIGQYGRNYGLSNNPSQMDYWKYNRTDKTTDFSYIRLQSKLGSGFSMDNRAYMYGYTNNTLSANNGTVVTGFTGSGTTASPYKAVTSADMLGYNKLNKYRVFGYIGQVDYEFRLGKVRVGAWYEYADTDRHNMDLDLTTGQPSYNQKFASVTGVGTSPDVSLANISYLQSSKWHQYQFFGEFEFRPVEGLTITPGVKYVHFNRSISGPVNQKSRTPIDTEATWTKTLPFATINWQVNPRWSFYGQYAQGMYVPDLSSFYTTTGTANDQAVQQQNLAALKPETTTNYQIGTVWHGKAVSVDVDGYVINVANKIAKDTSTGAVSNSLINIGTVHYRGVEGQVSAMPVSGLTLFANASYNYAQNMQAGAQIAQAPFTTAAAGVIWHQKGLRVSFNQKYTGPQYGTEYAGSGPRSYRLKPYSNGEFAIGYDINSRVRVGGTVSNVFNSRAITQISNGKTYGVDDQFQFLPPRSAMFDLRVRY</sequence>
<dbReference type="PROSITE" id="PS52016">
    <property type="entry name" value="TONB_DEPENDENT_REC_3"/>
    <property type="match status" value="1"/>
</dbReference>
<comment type="subcellular location">
    <subcellularLocation>
        <location evidence="1 12">Cell outer membrane</location>
        <topology evidence="1 12">Multi-pass membrane protein</topology>
    </subcellularLocation>
</comment>
<organism evidence="18 19">
    <name type="scientific">Novosphingobium nitrogenifigens DSM 19370</name>
    <dbReference type="NCBI Taxonomy" id="983920"/>
    <lineage>
        <taxon>Bacteria</taxon>
        <taxon>Pseudomonadati</taxon>
        <taxon>Pseudomonadota</taxon>
        <taxon>Alphaproteobacteria</taxon>
        <taxon>Sphingomonadales</taxon>
        <taxon>Sphingomonadaceae</taxon>
        <taxon>Novosphingobium</taxon>
    </lineage>
</organism>
<feature type="region of interest" description="Disordered" evidence="14">
    <location>
        <begin position="27"/>
        <end position="66"/>
    </location>
</feature>
<dbReference type="Pfam" id="PF07715">
    <property type="entry name" value="Plug"/>
    <property type="match status" value="1"/>
</dbReference>
<dbReference type="GO" id="GO:0009279">
    <property type="term" value="C:cell outer membrane"/>
    <property type="evidence" value="ECO:0007669"/>
    <property type="project" value="UniProtKB-SubCell"/>
</dbReference>
<dbReference type="Gene3D" id="2.170.130.10">
    <property type="entry name" value="TonB-dependent receptor, plug domain"/>
    <property type="match status" value="1"/>
</dbReference>
<evidence type="ECO:0000256" key="5">
    <source>
        <dbReference type="ARBA" id="ARBA00022692"/>
    </source>
</evidence>
<evidence type="ECO:0000259" key="16">
    <source>
        <dbReference type="Pfam" id="PF00593"/>
    </source>
</evidence>
<evidence type="ECO:0000256" key="11">
    <source>
        <dbReference type="ARBA" id="ARBA00023237"/>
    </source>
</evidence>
<evidence type="ECO:0000256" key="12">
    <source>
        <dbReference type="PROSITE-ProRule" id="PRU01360"/>
    </source>
</evidence>
<dbReference type="AlphaFoldDB" id="F1ZDX7"/>
<dbReference type="Gene3D" id="2.40.170.20">
    <property type="entry name" value="TonB-dependent receptor, beta-barrel domain"/>
    <property type="match status" value="1"/>
</dbReference>
<evidence type="ECO:0000256" key="4">
    <source>
        <dbReference type="ARBA" id="ARBA00022496"/>
    </source>
</evidence>
<evidence type="ECO:0000256" key="7">
    <source>
        <dbReference type="ARBA" id="ARBA00023004"/>
    </source>
</evidence>
<evidence type="ECO:0000256" key="9">
    <source>
        <dbReference type="ARBA" id="ARBA00023077"/>
    </source>
</evidence>
<gene>
    <name evidence="18" type="ORF">Y88_3494</name>
</gene>
<evidence type="ECO:0000256" key="15">
    <source>
        <dbReference type="SAM" id="SignalP"/>
    </source>
</evidence>
<dbReference type="InterPro" id="IPR000531">
    <property type="entry name" value="Beta-barrel_TonB"/>
</dbReference>
<feature type="signal peptide" evidence="15">
    <location>
        <begin position="1"/>
        <end position="24"/>
    </location>
</feature>
<dbReference type="Proteomes" id="UP000004728">
    <property type="component" value="Unassembled WGS sequence"/>
</dbReference>
<keyword evidence="7" id="KW-0408">Iron</keyword>
<evidence type="ECO:0000256" key="6">
    <source>
        <dbReference type="ARBA" id="ARBA00022729"/>
    </source>
</evidence>
<evidence type="ECO:0000256" key="13">
    <source>
        <dbReference type="RuleBase" id="RU003357"/>
    </source>
</evidence>
<evidence type="ECO:0000313" key="19">
    <source>
        <dbReference type="Proteomes" id="UP000004728"/>
    </source>
</evidence>
<keyword evidence="6 15" id="KW-0732">Signal</keyword>
<dbReference type="STRING" id="983920.Y88_3494"/>
<evidence type="ECO:0000256" key="1">
    <source>
        <dbReference type="ARBA" id="ARBA00004571"/>
    </source>
</evidence>
<keyword evidence="2 12" id="KW-0813">Transport</keyword>
<dbReference type="eggNOG" id="COG4772">
    <property type="taxonomic scope" value="Bacteria"/>
</dbReference>
<dbReference type="InterPro" id="IPR036942">
    <property type="entry name" value="Beta-barrel_TonB_sf"/>
</dbReference>
<dbReference type="Pfam" id="PF00593">
    <property type="entry name" value="TonB_dep_Rec_b-barrel"/>
    <property type="match status" value="1"/>
</dbReference>
<dbReference type="EMBL" id="AEWJ01000067">
    <property type="protein sequence ID" value="EGD57186.1"/>
    <property type="molecule type" value="Genomic_DNA"/>
</dbReference>
<feature type="compositionally biased region" description="Polar residues" evidence="14">
    <location>
        <begin position="51"/>
        <end position="66"/>
    </location>
</feature>
<dbReference type="RefSeq" id="WP_008071882.1">
    <property type="nucleotide sequence ID" value="NZ_AQWK01000004.1"/>
</dbReference>
<feature type="domain" description="TonB-dependent receptor plug" evidence="17">
    <location>
        <begin position="85"/>
        <end position="193"/>
    </location>
</feature>
<evidence type="ECO:0000256" key="2">
    <source>
        <dbReference type="ARBA" id="ARBA00022448"/>
    </source>
</evidence>
<dbReference type="PANTHER" id="PTHR32552">
    <property type="entry name" value="FERRICHROME IRON RECEPTOR-RELATED"/>
    <property type="match status" value="1"/>
</dbReference>
<evidence type="ECO:0000256" key="10">
    <source>
        <dbReference type="ARBA" id="ARBA00023136"/>
    </source>
</evidence>
<comment type="caution">
    <text evidence="18">The sequence shown here is derived from an EMBL/GenBank/DDBJ whole genome shotgun (WGS) entry which is preliminary data.</text>
</comment>
<reference evidence="18 19" key="1">
    <citation type="journal article" date="2012" name="J. Bacteriol.">
        <title>Draft Genome Sequence of Novosphingobium nitrogenifigens Y88T.</title>
        <authorList>
            <person name="Strabala T.J."/>
            <person name="Macdonald L."/>
            <person name="Liu V."/>
            <person name="Smit A.M."/>
        </authorList>
    </citation>
    <scope>NUCLEOTIDE SEQUENCE [LARGE SCALE GENOMIC DNA]</scope>
    <source>
        <strain evidence="18 19">DSM 19370</strain>
    </source>
</reference>
<dbReference type="InterPro" id="IPR037066">
    <property type="entry name" value="Plug_dom_sf"/>
</dbReference>
<dbReference type="SUPFAM" id="SSF56935">
    <property type="entry name" value="Porins"/>
    <property type="match status" value="1"/>
</dbReference>
<keyword evidence="4" id="KW-0410">Iron transport</keyword>
<dbReference type="InterPro" id="IPR039426">
    <property type="entry name" value="TonB-dep_rcpt-like"/>
</dbReference>
<evidence type="ECO:0000256" key="14">
    <source>
        <dbReference type="SAM" id="MobiDB-lite"/>
    </source>
</evidence>
<keyword evidence="18" id="KW-0675">Receptor</keyword>
<evidence type="ECO:0000259" key="17">
    <source>
        <dbReference type="Pfam" id="PF07715"/>
    </source>
</evidence>
<dbReference type="InterPro" id="IPR012910">
    <property type="entry name" value="Plug_dom"/>
</dbReference>
<feature type="compositionally biased region" description="Low complexity" evidence="14">
    <location>
        <begin position="27"/>
        <end position="50"/>
    </location>
</feature>
<evidence type="ECO:0000256" key="8">
    <source>
        <dbReference type="ARBA" id="ARBA00023065"/>
    </source>
</evidence>
<keyword evidence="8" id="KW-0406">Ion transport</keyword>
<comment type="similarity">
    <text evidence="12 13">Belongs to the TonB-dependent receptor family.</text>
</comment>
<proteinExistence type="inferred from homology"/>
<dbReference type="PANTHER" id="PTHR32552:SF89">
    <property type="entry name" value="CATECHOLATE SIDEROPHORE RECEPTOR FIU"/>
    <property type="match status" value="1"/>
</dbReference>
<keyword evidence="19" id="KW-1185">Reference proteome</keyword>
<accession>F1ZDX7</accession>
<dbReference type="HOGENOM" id="CLU_012813_0_0_5"/>
<feature type="domain" description="TonB-dependent receptor-like beta-barrel" evidence="16">
    <location>
        <begin position="324"/>
        <end position="761"/>
    </location>
</feature>
<protein>
    <submittedName>
        <fullName evidence="18">TonB-dependent receptor</fullName>
    </submittedName>
</protein>
<keyword evidence="9 13" id="KW-0798">TonB box</keyword>
<feature type="chain" id="PRO_5003278006" evidence="15">
    <location>
        <begin position="25"/>
        <end position="798"/>
    </location>
</feature>
<dbReference type="OrthoDB" id="9760494at2"/>
<keyword evidence="3 12" id="KW-1134">Transmembrane beta strand</keyword>
<keyword evidence="11 12" id="KW-0998">Cell outer membrane</keyword>
<evidence type="ECO:0000256" key="3">
    <source>
        <dbReference type="ARBA" id="ARBA00022452"/>
    </source>
</evidence>